<organism evidence="1 2">
    <name type="scientific">[Candida] subhashii</name>
    <dbReference type="NCBI Taxonomy" id="561895"/>
    <lineage>
        <taxon>Eukaryota</taxon>
        <taxon>Fungi</taxon>
        <taxon>Dikarya</taxon>
        <taxon>Ascomycota</taxon>
        <taxon>Saccharomycotina</taxon>
        <taxon>Pichiomycetes</taxon>
        <taxon>Debaryomycetaceae</taxon>
        <taxon>Spathaspora</taxon>
    </lineage>
</organism>
<reference evidence="1 2" key="1">
    <citation type="journal article" date="2021" name="DNA Res.">
        <title>Genome analysis of Candida subhashii reveals its hybrid nature and dual mitochondrial genome conformations.</title>
        <authorList>
            <person name="Mixao V."/>
            <person name="Hegedusova E."/>
            <person name="Saus E."/>
            <person name="Pryszcz L.P."/>
            <person name="Cillingova A."/>
            <person name="Nosek J."/>
            <person name="Gabaldon T."/>
        </authorList>
    </citation>
    <scope>NUCLEOTIDE SEQUENCE [LARGE SCALE GENOMIC DNA]</scope>
    <source>
        <strain evidence="1 2">CBS 10753</strain>
    </source>
</reference>
<evidence type="ECO:0000313" key="1">
    <source>
        <dbReference type="EMBL" id="KAG7661888.1"/>
    </source>
</evidence>
<dbReference type="Proteomes" id="UP000694255">
    <property type="component" value="Unassembled WGS sequence"/>
</dbReference>
<gene>
    <name evidence="1" type="ORF">J8A68_004583</name>
</gene>
<keyword evidence="2" id="KW-1185">Reference proteome</keyword>
<proteinExistence type="predicted"/>
<evidence type="ECO:0000313" key="2">
    <source>
        <dbReference type="Proteomes" id="UP000694255"/>
    </source>
</evidence>
<dbReference type="EMBL" id="JAGSYN010000190">
    <property type="protein sequence ID" value="KAG7661888.1"/>
    <property type="molecule type" value="Genomic_DNA"/>
</dbReference>
<name>A0A8J5QGZ2_9ASCO</name>
<dbReference type="GeneID" id="73471383"/>
<dbReference type="RefSeq" id="XP_049262121.1">
    <property type="nucleotide sequence ID" value="XM_049408557.1"/>
</dbReference>
<dbReference type="AlphaFoldDB" id="A0A8J5QGZ2"/>
<sequence>MGSPRFLSGSLVGVYQANAERACSSTATFNTTLPTYAEATEALRLLDTLPCLRFKFPDVLRTLTTTGALSHPQNVPSLKALFDTTKHDYFKFLAFLDVDWWNLGPNLPDKSSQRPSRTSHYIQMDYPF</sequence>
<accession>A0A8J5QGZ2</accession>
<comment type="caution">
    <text evidence="1">The sequence shown here is derived from an EMBL/GenBank/DDBJ whole genome shotgun (WGS) entry which is preliminary data.</text>
</comment>
<protein>
    <submittedName>
        <fullName evidence="1">Uncharacterized protein</fullName>
    </submittedName>
</protein>